<evidence type="ECO:0000313" key="4">
    <source>
        <dbReference type="Proteomes" id="UP000504607"/>
    </source>
</evidence>
<dbReference type="InterPro" id="IPR001461">
    <property type="entry name" value="Aspartic_peptidase_A1"/>
</dbReference>
<dbReference type="PANTHER" id="PTHR13683">
    <property type="entry name" value="ASPARTYL PROTEASES"/>
    <property type="match status" value="1"/>
</dbReference>
<dbReference type="Proteomes" id="UP000504607">
    <property type="component" value="Unplaced"/>
</dbReference>
<dbReference type="SUPFAM" id="SSF50630">
    <property type="entry name" value="Acid proteases"/>
    <property type="match status" value="1"/>
</dbReference>
<protein>
    <submittedName>
        <fullName evidence="5">Uncharacterized protein LOC105037539</fullName>
    </submittedName>
</protein>
<keyword evidence="4" id="KW-1185">Reference proteome</keyword>
<reference evidence="5" key="1">
    <citation type="submission" date="2025-08" db="UniProtKB">
        <authorList>
            <consortium name="RefSeq"/>
        </authorList>
    </citation>
    <scope>IDENTIFICATION</scope>
</reference>
<dbReference type="PROSITE" id="PS51767">
    <property type="entry name" value="PEPTIDASE_A1"/>
    <property type="match status" value="1"/>
</dbReference>
<proteinExistence type="inferred from homology"/>
<sequence length="144" mass="15459">MSKLHSLKQIHVPAPIDKDICFAGAGSDVSQLSKTFPEVDMVFGNGQRLSLSPENYLFWHSKVQGAYCLGIFQNGKDPAILLGGIIVCNTLVTYDRQNQTIGFLKTNCSEPWERLGISGAPSSAPLSSSNTNSTTEISLALAPS</sequence>
<organism evidence="4 5">
    <name type="scientific">Elaeis guineensis var. tenera</name>
    <name type="common">Oil palm</name>
    <dbReference type="NCBI Taxonomy" id="51953"/>
    <lineage>
        <taxon>Eukaryota</taxon>
        <taxon>Viridiplantae</taxon>
        <taxon>Streptophyta</taxon>
        <taxon>Embryophyta</taxon>
        <taxon>Tracheophyta</taxon>
        <taxon>Spermatophyta</taxon>
        <taxon>Magnoliopsida</taxon>
        <taxon>Liliopsida</taxon>
        <taxon>Arecaceae</taxon>
        <taxon>Arecoideae</taxon>
        <taxon>Cocoseae</taxon>
        <taxon>Elaeidinae</taxon>
        <taxon>Elaeis</taxon>
    </lineage>
</organism>
<dbReference type="InterPro" id="IPR021109">
    <property type="entry name" value="Peptidase_aspartic_dom_sf"/>
</dbReference>
<name>A0A6I9QL52_ELAGV</name>
<dbReference type="GO" id="GO:0004190">
    <property type="term" value="F:aspartic-type endopeptidase activity"/>
    <property type="evidence" value="ECO:0007669"/>
    <property type="project" value="InterPro"/>
</dbReference>
<dbReference type="InterPro" id="IPR033121">
    <property type="entry name" value="PEPTIDASE_A1"/>
</dbReference>
<evidence type="ECO:0000256" key="1">
    <source>
        <dbReference type="ARBA" id="ARBA00007447"/>
    </source>
</evidence>
<dbReference type="InterPro" id="IPR032799">
    <property type="entry name" value="TAXi_C"/>
</dbReference>
<feature type="region of interest" description="Disordered" evidence="2">
    <location>
        <begin position="121"/>
        <end position="144"/>
    </location>
</feature>
<dbReference type="PANTHER" id="PTHR13683:SF817">
    <property type="entry name" value="OS07G0592200 PROTEIN"/>
    <property type="match status" value="1"/>
</dbReference>
<accession>A0A6I9QL52</accession>
<gene>
    <name evidence="5" type="primary">LOC105037539</name>
</gene>
<evidence type="ECO:0000256" key="2">
    <source>
        <dbReference type="SAM" id="MobiDB-lite"/>
    </source>
</evidence>
<dbReference type="Pfam" id="PF14541">
    <property type="entry name" value="TAXi_C"/>
    <property type="match status" value="1"/>
</dbReference>
<dbReference type="Gene3D" id="2.40.70.10">
    <property type="entry name" value="Acid Proteases"/>
    <property type="match status" value="1"/>
</dbReference>
<dbReference type="OrthoDB" id="2747330at2759"/>
<feature type="domain" description="Peptidase A1" evidence="3">
    <location>
        <begin position="1"/>
        <end position="104"/>
    </location>
</feature>
<evidence type="ECO:0000259" key="3">
    <source>
        <dbReference type="PROSITE" id="PS51767"/>
    </source>
</evidence>
<comment type="similarity">
    <text evidence="1">Belongs to the peptidase A1 family.</text>
</comment>
<dbReference type="AlphaFoldDB" id="A0A6I9QL52"/>
<dbReference type="InParanoid" id="A0A6I9QL52"/>
<dbReference type="RefSeq" id="XP_010911491.1">
    <property type="nucleotide sequence ID" value="XM_010913189.3"/>
</dbReference>
<evidence type="ECO:0000313" key="5">
    <source>
        <dbReference type="RefSeq" id="XP_010911491.1"/>
    </source>
</evidence>
<dbReference type="GO" id="GO:0006508">
    <property type="term" value="P:proteolysis"/>
    <property type="evidence" value="ECO:0007669"/>
    <property type="project" value="InterPro"/>
</dbReference>